<evidence type="ECO:0000256" key="4">
    <source>
        <dbReference type="ARBA" id="ARBA00023069"/>
    </source>
</evidence>
<dbReference type="KEGG" id="xtr:100496417"/>
<dbReference type="InterPro" id="IPR008962">
    <property type="entry name" value="PapD-like_sf"/>
</dbReference>
<dbReference type="Pfam" id="PF24529">
    <property type="entry name" value="CFAP47"/>
    <property type="match status" value="1"/>
</dbReference>
<dbReference type="GeneID" id="100496417"/>
<name>A0A8J0SDR3_XENTR</name>
<dbReference type="Gene3D" id="2.60.40.10">
    <property type="entry name" value="Immunoglobulins"/>
    <property type="match status" value="9"/>
</dbReference>
<dbReference type="PANTHER" id="PTHR45912">
    <property type="entry name" value="CILIA- AND FLAGELLA-ASSOCIATED PROTEIN 47"/>
    <property type="match status" value="1"/>
</dbReference>
<dbReference type="InterPro" id="IPR013783">
    <property type="entry name" value="Ig-like_fold"/>
</dbReference>
<dbReference type="InterPro" id="IPR036872">
    <property type="entry name" value="CH_dom_sf"/>
</dbReference>
<protein>
    <submittedName>
        <fullName evidence="8">Cilia- and flagella-associated protein 47 isoform X1</fullName>
    </submittedName>
</protein>
<accession>A0A8J0SDR3</accession>
<dbReference type="InterPro" id="IPR056343">
    <property type="entry name" value="CFAP47_dom"/>
</dbReference>
<dbReference type="GO" id="GO:0060271">
    <property type="term" value="P:cilium assembly"/>
    <property type="evidence" value="ECO:0000318"/>
    <property type="project" value="GO_Central"/>
</dbReference>
<dbReference type="Gene3D" id="1.10.418.10">
    <property type="entry name" value="Calponin-like domain"/>
    <property type="match status" value="1"/>
</dbReference>
<comment type="subcellular location">
    <subcellularLocation>
        <location evidence="1">Cell projection</location>
        <location evidence="1">Cilium</location>
    </subcellularLocation>
    <subcellularLocation>
        <location evidence="2">Cytoplasm</location>
    </subcellularLocation>
</comment>
<dbReference type="SUPFAM" id="SSF47576">
    <property type="entry name" value="Calponin-homology domain, CH-domain"/>
    <property type="match status" value="1"/>
</dbReference>
<evidence type="ECO:0000313" key="8">
    <source>
        <dbReference type="RefSeq" id="XP_012813080.2"/>
    </source>
</evidence>
<evidence type="ECO:0000313" key="9">
    <source>
        <dbReference type="Xenbase" id="XB-GENE-1000867"/>
    </source>
</evidence>
<feature type="domain" description="Calponin-homology (CH)" evidence="6">
    <location>
        <begin position="1724"/>
        <end position="1847"/>
    </location>
</feature>
<sequence>MEDLLDNVLGVRVSPSLLHFMDTVVGESYKASITVQNISPHSKTIKIQGPEDPQFTFTVQNPEKPIACGLQVTGTVEYRPTKKEDIRDRLLVFVDQDVINVPLLGFTPSCYLEVDSEVNFGNIVASSKMIHKEIAIRNHGSSPGTFKIKYTGQLPITIAPSSGTVEPKTQQLIRVEICTDKPTLFEEVAKVKLQGRDEILVKIKGNVVYQVLRLLDVSGKSLECLHFGSVYFGTSATRQAVIYNDSPETMHWVSVLDDDALGVEMGTDFEESTDAALQKLDYRSKAEKTQATDMISCLPNQGVLLPFQKTNVTIYFTPKQFNEDNFYDQFPPQQDYALFIRFEPTGSKDRFLQSQSYHNVNKETKKQHVELAVTGSGVPVALSFNPGTLYNFKECFIGEQVDILCSLQNKSLCLPVVFSFCKISHFYISPAKGKIEPGHSQDVMLTFSPHQVGTFRVKQVVDILGPTTEDNLPALKTNVFHQKTLIFHAVCNPVSKRIVMKINPGITPKVSNATGQFLAAAQETAMYIGHTSVAALSSNKTHIHNHQKKDDNEELVAFPNDRAASIRPSDSSTKYRTLFTKVERYNYVDPDYAYTEEEEKLRKSHKDYYINYIQSIREERLKREKEREFEDVNNPTDIGITPAAGLVSPSPSIVECFNEPQKLKTCSSLNGHILTTGQLAAGESRSLSRETSDGINATPCTSTEKEDCSLTLTPQQLIHVIIGPSTIDFGEVCVRSTSVQELQIINSLHAYIWVQLQIDCDELQQTGPISHVVPPMSKTEVPVVLETNTLGKFKKSVTYTINGKHSGHILITAKAVPVALELSSNEIVLTPNSNFLAEKGFRSSVRLYNRRNHPAEFNWKPVITDKGIAFSIRPARGTVDAYKDLECEVVWHPGFSSPHIGEFNLCVLQGNTLKLKCTAELGSTSVQFTEQRVLFAEAPLGLTTHKTAILQNTGPNHAYFQVEDVNPLPGMTVTPSQGVVPTGGYTTLQIFFTPEAVMKFDTRLEVSVRNTKPLELRIGGFVIPPQIEISVSSFLFPGVYVNSTQVIPFMLQNKSAAHAKVEFDLSKYQDFSMTFKDGSAVETDPLYPLLYIVELEEKESLECSLHFNPKEVAAYDFQLPVNINFTGDLNAGSSLPVTPTNSEKHLVVPRPQIVNVVTPKCRVNATVLLPLLSFSTTKLEFDLSSGFFDLGIADESWCTQEIELTNISKKNVTWKLNLDRAEKKIDDGIFKFSKRSGTLEPGQKKSLTVNFCPTVPGDYCAEIPVILNNNPDSHYTLLHLHGIVRKPRLLFSPPLVILTPVPLDTETQAIVNITAIDFSRKTQLSVKCPEVEMDSGDQTRPFSIEFPNGQTVSSAGDSSEELICQISFKSSSPVSCLVNLLFTDEYNNQFPLQVSAVAENCILTVYPYLAYHRTDQQVILRSAHNGNGEKGYCTGEAILRPCYIPETPSQSVSSSSLGAATSSTYEESISEEENTLSNERLLSDDREGAYGRNKDKFELSLYPEEETDEWLFFQNVMSSVRTWFSLFGWPSGCNPITIPQSMWSSVCKMHMKKSEGKVAKTINLGKQTKTIYDMLLYLSGQMLPGITASQSLPSNPTERVLQLHWQHATFLTFLRNQGASLPYIKPEFLFEPLDYERWLQVQEQLKEMQNLNKKNVDKHAENNLLEINSTTFHSLSKRVWIDILLQIYKVLILSRVSQKKSDADYVSETMPKINSEPLSSNIYSPSERILLSWLNINYEKMRKTVWKDCQKGDIPPTRWIINFDRDLLDGLVLAAQMASYCPFLISTHFTFMYTNPESPEECLHNCLILVSAFRLINLDIDVQATDICDPNPVMMLMLCVYLHEKLPQYVPKKTVMFDGALHEVVPREVRLKNPSSKPLVYNATIVGRESDNFFLPKGNTITIAPKNQVTLTLEYKSRYLDPAEATLILVSSSANGINGTTMAFSLQPHITGVVPTGLYKHESPLYELKTIDLAVQAPIKTRGKFRVILVESTSHLSFPDHLNEINHLKQEQAHSVLEKASTKVIGETYNEENSNNQVYHPRSLCQFFCPVKSILLKEGSSASLHINYIPFDLGKRFCTIILSNEMIGDFVYQIEGTGIYPLPSATASLKIQNVLQTSKSTPGHKNVQKSLLFKCRPDEILEENLIIPLVNEARERALGLAAQMQMTDLEYKRRKITGTLQSSSVRVAVVTQNMSRVQTKSLFSASPFSKKLTSIDYDVEISMPECFTVPKNISLPVTGKSRVKGSPMGVSDAADILENSILLPLQFKPNGHGRYLCQILLRSSHDVRVYMIECVVNPTRTERELEFITPACEAVIQDIPIQNSSKQDWKMQAVLEGDYFYGPPFLFIPAGETAQYSLMFKPISQCLSFGRLLLQNETDGTEHIFGLRGTGQESLALDHIIINCQVRQIAQKVLLVPNYTNSILTFKVASDISIIGGAQTITVKPGTSAPYTLDVSPWKRGSFKGVISFVADIGEEQNFQHGILSECADDEQFIQRLETGAAKTTNNGKASAPYKVWFSLEIQSNPAPPDKSIEISGSVLENVCIDIPISNPTSEVQHFHVLVNGSGLTGEADFTLQAKETFPYTLTFFPTRTGVSTGSVIFQSDVFGEFWYELQLLSEKPSATTLPEVHCELGKWTRLCISLRNPTHEIMDLQTVNNNPEHFLVEVEPNKPLILPPNTTTDVTVQFYPSTLGKGNHKGSVIFKNPQIEEWIFHMSGVGLIPQPMEPASISARVGSVSSIIISFRNPTDEYVLIDAILTDQEQTMHRLSASVLRHSINREPAFCLPLKQTQGIHLAPKEKLDIPVLFAPDTMKLYEALVVIHMTKANGDCWAHDNLDKISTELKSITRTEEGNISGIRWIYPIHGIPEAPPSKSAPAVVCCPARSRTEERVEVLLTGAVPGPTRMAASAGIRPTEKTNNIQDEVQVTNGLSTTEEFLYEIKYESDEVKAQLEPSVAIELVRKERDATSGIVTLIFNIIFAPNKSMRHTVTLVVQCATGGVWKFPINLVATKPTVDDVIQIEAIGLNKESVVGFRLTSQTRHPEPFNAYFLPGSDTAFSVLPQAGELLPLGSTGTLITVGFKPTMYSKKHKATLVVQTSAMQWTYEINGLTPKPTPLTNISPKISSMWIKQPTTGQQRNFIRENLKLTTTGVSSPIKGSSLFLKTK</sequence>
<dbReference type="GO" id="GO:0005737">
    <property type="term" value="C:cytoplasm"/>
    <property type="evidence" value="ECO:0007669"/>
    <property type="project" value="UniProtKB-SubCell"/>
</dbReference>
<reference evidence="8" key="1">
    <citation type="submission" date="2025-08" db="UniProtKB">
        <authorList>
            <consortium name="RefSeq"/>
        </authorList>
    </citation>
    <scope>IDENTIFICATION</scope>
    <source>
        <strain evidence="8">Nigerian</strain>
        <tissue evidence="8">Liver and blood</tissue>
    </source>
</reference>
<dbReference type="InterPro" id="IPR001715">
    <property type="entry name" value="CH_dom"/>
</dbReference>
<dbReference type="SUPFAM" id="SSF49354">
    <property type="entry name" value="PapD-like"/>
    <property type="match status" value="1"/>
</dbReference>
<keyword evidence="7" id="KW-1185">Reference proteome</keyword>
<organism evidence="7 8">
    <name type="scientific">Xenopus tropicalis</name>
    <name type="common">Western clawed frog</name>
    <name type="synonym">Silurana tropicalis</name>
    <dbReference type="NCBI Taxonomy" id="8364"/>
    <lineage>
        <taxon>Eukaryota</taxon>
        <taxon>Metazoa</taxon>
        <taxon>Chordata</taxon>
        <taxon>Craniata</taxon>
        <taxon>Vertebrata</taxon>
        <taxon>Euteleostomi</taxon>
        <taxon>Amphibia</taxon>
        <taxon>Batrachia</taxon>
        <taxon>Anura</taxon>
        <taxon>Pipoidea</taxon>
        <taxon>Pipidae</taxon>
        <taxon>Xenopodinae</taxon>
        <taxon>Xenopus</taxon>
        <taxon>Silurana</taxon>
    </lineage>
</organism>
<dbReference type="InterPro" id="IPR053879">
    <property type="entry name" value="HYDIN_VesB_CFA65-like_Ig"/>
</dbReference>
<gene>
    <name evidence="8 9" type="primary">cfap47</name>
</gene>
<keyword evidence="4" id="KW-0969">Cilium</keyword>
<dbReference type="OMA" id="PMTNEAK"/>
<dbReference type="Pfam" id="PF26579">
    <property type="entry name" value="Ig_CFAP47"/>
    <property type="match status" value="1"/>
</dbReference>
<dbReference type="RefSeq" id="XP_012813080.2">
    <property type="nucleotide sequence ID" value="XM_012957626.2"/>
</dbReference>
<evidence type="ECO:0000256" key="2">
    <source>
        <dbReference type="ARBA" id="ARBA00004496"/>
    </source>
</evidence>
<dbReference type="PROSITE" id="PS50021">
    <property type="entry name" value="CH"/>
    <property type="match status" value="1"/>
</dbReference>
<proteinExistence type="predicted"/>
<keyword evidence="3" id="KW-0963">Cytoplasm</keyword>
<dbReference type="AGR" id="Xenbase:XB-GENE-1000867"/>
<dbReference type="CTD" id="286464"/>
<dbReference type="InterPro" id="IPR058952">
    <property type="entry name" value="Ig_CFAP47"/>
</dbReference>
<keyword evidence="8" id="KW-0282">Flagellum</keyword>
<evidence type="ECO:0000259" key="6">
    <source>
        <dbReference type="PROSITE" id="PS50021"/>
    </source>
</evidence>
<keyword evidence="5" id="KW-0966">Cell projection</keyword>
<evidence type="ECO:0000256" key="1">
    <source>
        <dbReference type="ARBA" id="ARBA00004138"/>
    </source>
</evidence>
<dbReference type="GO" id="GO:0005929">
    <property type="term" value="C:cilium"/>
    <property type="evidence" value="ECO:0000318"/>
    <property type="project" value="GO_Central"/>
</dbReference>
<dbReference type="Proteomes" id="UP000008143">
    <property type="component" value="Chromosome 2"/>
</dbReference>
<evidence type="ECO:0000313" key="7">
    <source>
        <dbReference type="Proteomes" id="UP000008143"/>
    </source>
</evidence>
<dbReference type="Pfam" id="PF22544">
    <property type="entry name" value="HYDIN_VesB_CFA65-like_Ig"/>
    <property type="match status" value="2"/>
</dbReference>
<dbReference type="OrthoDB" id="10060824at2759"/>
<dbReference type="PANTHER" id="PTHR45912:SF3">
    <property type="entry name" value="CILIA- AND FLAGELLA-ASSOCIATED PROTEIN 47"/>
    <property type="match status" value="1"/>
</dbReference>
<dbReference type="GO" id="GO:0007288">
    <property type="term" value="P:sperm axoneme assembly"/>
    <property type="evidence" value="ECO:0000318"/>
    <property type="project" value="GO_Central"/>
</dbReference>
<evidence type="ECO:0000256" key="5">
    <source>
        <dbReference type="ARBA" id="ARBA00023273"/>
    </source>
</evidence>
<dbReference type="Xenbase" id="XB-GENE-1000867">
    <property type="gene designation" value="cfap47"/>
</dbReference>
<evidence type="ECO:0000256" key="3">
    <source>
        <dbReference type="ARBA" id="ARBA00022490"/>
    </source>
</evidence>